<comment type="subcellular location">
    <subcellularLocation>
        <location evidence="1">Membrane</location>
        <topology evidence="1">Multi-pass membrane protein</topology>
    </subcellularLocation>
</comment>
<evidence type="ECO:0000313" key="14">
    <source>
        <dbReference type="Proteomes" id="UP001367676"/>
    </source>
</evidence>
<dbReference type="SUPFAM" id="SSF51735">
    <property type="entry name" value="NAD(P)-binding Rossmann-fold domains"/>
    <property type="match status" value="1"/>
</dbReference>
<evidence type="ECO:0000259" key="12">
    <source>
        <dbReference type="Pfam" id="PF07993"/>
    </source>
</evidence>
<dbReference type="GO" id="GO:0102965">
    <property type="term" value="F:alcohol-forming long-chain fatty acyl-CoA reductase activity"/>
    <property type="evidence" value="ECO:0007669"/>
    <property type="project" value="UniProtKB-EC"/>
</dbReference>
<comment type="caution">
    <text evidence="13">The sequence shown here is derived from an EMBL/GenBank/DDBJ whole genome shotgun (WGS) entry which is preliminary data.</text>
</comment>
<organism evidence="13 14">
    <name type="scientific">Parthenolecanium corni</name>
    <dbReference type="NCBI Taxonomy" id="536013"/>
    <lineage>
        <taxon>Eukaryota</taxon>
        <taxon>Metazoa</taxon>
        <taxon>Ecdysozoa</taxon>
        <taxon>Arthropoda</taxon>
        <taxon>Hexapoda</taxon>
        <taxon>Insecta</taxon>
        <taxon>Pterygota</taxon>
        <taxon>Neoptera</taxon>
        <taxon>Paraneoptera</taxon>
        <taxon>Hemiptera</taxon>
        <taxon>Sternorrhyncha</taxon>
        <taxon>Coccoidea</taxon>
        <taxon>Coccidae</taxon>
        <taxon>Parthenolecanium</taxon>
    </lineage>
</organism>
<reference evidence="13 14" key="1">
    <citation type="submission" date="2024-03" db="EMBL/GenBank/DDBJ databases">
        <title>Adaptation during the transition from Ophiocordyceps entomopathogen to insect associate is accompanied by gene loss and intensified selection.</title>
        <authorList>
            <person name="Ward C.M."/>
            <person name="Onetto C.A."/>
            <person name="Borneman A.R."/>
        </authorList>
    </citation>
    <scope>NUCLEOTIDE SEQUENCE [LARGE SCALE GENOMIC DNA]</scope>
    <source>
        <strain evidence="13">AWRI1</strain>
        <tissue evidence="13">Single Adult Female</tissue>
    </source>
</reference>
<dbReference type="Pfam" id="PF03015">
    <property type="entry name" value="Sterile"/>
    <property type="match status" value="1"/>
</dbReference>
<keyword evidence="4" id="KW-0812">Transmembrane</keyword>
<keyword evidence="8" id="KW-0472">Membrane</keyword>
<dbReference type="Gene3D" id="3.40.50.720">
    <property type="entry name" value="NAD(P)-binding Rossmann-like Domain"/>
    <property type="match status" value="1"/>
</dbReference>
<comment type="catalytic activity">
    <reaction evidence="9 10">
        <text>a long-chain fatty acyl-CoA + 2 NADPH + 2 H(+) = a long-chain primary fatty alcohol + 2 NADP(+) + CoA</text>
        <dbReference type="Rhea" id="RHEA:52716"/>
        <dbReference type="ChEBI" id="CHEBI:15378"/>
        <dbReference type="ChEBI" id="CHEBI:57287"/>
        <dbReference type="ChEBI" id="CHEBI:57783"/>
        <dbReference type="ChEBI" id="CHEBI:58349"/>
        <dbReference type="ChEBI" id="CHEBI:77396"/>
        <dbReference type="ChEBI" id="CHEBI:83139"/>
        <dbReference type="EC" id="1.2.1.84"/>
    </reaction>
</comment>
<evidence type="ECO:0000259" key="11">
    <source>
        <dbReference type="Pfam" id="PF03015"/>
    </source>
</evidence>
<evidence type="ECO:0000256" key="2">
    <source>
        <dbReference type="ARBA" id="ARBA00005928"/>
    </source>
</evidence>
<dbReference type="CDD" id="cd09071">
    <property type="entry name" value="FAR_C"/>
    <property type="match status" value="1"/>
</dbReference>
<evidence type="ECO:0000256" key="3">
    <source>
        <dbReference type="ARBA" id="ARBA00022516"/>
    </source>
</evidence>
<protein>
    <recommendedName>
        <fullName evidence="10">Fatty acyl-CoA reductase</fullName>
        <ecNumber evidence="10">1.2.1.84</ecNumber>
    </recommendedName>
</protein>
<dbReference type="PANTHER" id="PTHR11011">
    <property type="entry name" value="MALE STERILITY PROTEIN 2-RELATED"/>
    <property type="match status" value="1"/>
</dbReference>
<dbReference type="GO" id="GO:0080019">
    <property type="term" value="F:alcohol-forming very long-chain fatty acyl-CoA reductase activity"/>
    <property type="evidence" value="ECO:0007669"/>
    <property type="project" value="InterPro"/>
</dbReference>
<keyword evidence="3 10" id="KW-0444">Lipid biosynthesis</keyword>
<evidence type="ECO:0000313" key="13">
    <source>
        <dbReference type="EMBL" id="KAK7582253.1"/>
    </source>
</evidence>
<evidence type="ECO:0000256" key="5">
    <source>
        <dbReference type="ARBA" id="ARBA00022857"/>
    </source>
</evidence>
<evidence type="ECO:0000256" key="7">
    <source>
        <dbReference type="ARBA" id="ARBA00023098"/>
    </source>
</evidence>
<keyword evidence="5 10" id="KW-0521">NADP</keyword>
<evidence type="ECO:0000256" key="9">
    <source>
        <dbReference type="ARBA" id="ARBA00052530"/>
    </source>
</evidence>
<dbReference type="Proteomes" id="UP001367676">
    <property type="component" value="Unassembled WGS sequence"/>
</dbReference>
<dbReference type="GO" id="GO:0005777">
    <property type="term" value="C:peroxisome"/>
    <property type="evidence" value="ECO:0007669"/>
    <property type="project" value="TreeGrafter"/>
</dbReference>
<dbReference type="AlphaFoldDB" id="A0AAN9TBP1"/>
<evidence type="ECO:0000256" key="6">
    <source>
        <dbReference type="ARBA" id="ARBA00022989"/>
    </source>
</evidence>
<evidence type="ECO:0000256" key="10">
    <source>
        <dbReference type="RuleBase" id="RU363097"/>
    </source>
</evidence>
<feature type="domain" description="Thioester reductase (TE)" evidence="12">
    <location>
        <begin position="16"/>
        <end position="286"/>
    </location>
</feature>
<proteinExistence type="inferred from homology"/>
<dbReference type="EC" id="1.2.1.84" evidence="10"/>
<dbReference type="GO" id="GO:0016020">
    <property type="term" value="C:membrane"/>
    <property type="evidence" value="ECO:0007669"/>
    <property type="project" value="UniProtKB-SubCell"/>
</dbReference>
<dbReference type="Pfam" id="PF07993">
    <property type="entry name" value="NAD_binding_4"/>
    <property type="match status" value="1"/>
</dbReference>
<keyword evidence="10" id="KW-0560">Oxidoreductase</keyword>
<accession>A0AAN9TBP1</accession>
<comment type="function">
    <text evidence="10">Catalyzes the reduction of fatty acyl-CoA to fatty alcohols.</text>
</comment>
<comment type="similarity">
    <text evidence="2 10">Belongs to the fatty acyl-CoA reductase family.</text>
</comment>
<feature type="domain" description="Fatty acyl-CoA reductase C-terminal" evidence="11">
    <location>
        <begin position="360"/>
        <end position="451"/>
    </location>
</feature>
<evidence type="ECO:0000256" key="8">
    <source>
        <dbReference type="ARBA" id="ARBA00023136"/>
    </source>
</evidence>
<dbReference type="InterPro" id="IPR013120">
    <property type="entry name" value="FAR_NAD-bd"/>
</dbReference>
<dbReference type="InterPro" id="IPR036291">
    <property type="entry name" value="NAD(P)-bd_dom_sf"/>
</dbReference>
<dbReference type="InterPro" id="IPR026055">
    <property type="entry name" value="FAR"/>
</dbReference>
<dbReference type="FunFam" id="3.40.50.720:FF:000143">
    <property type="entry name" value="Fatty acyl-CoA reductase"/>
    <property type="match status" value="1"/>
</dbReference>
<keyword evidence="7 10" id="KW-0443">Lipid metabolism</keyword>
<evidence type="ECO:0000256" key="1">
    <source>
        <dbReference type="ARBA" id="ARBA00004141"/>
    </source>
</evidence>
<evidence type="ECO:0000256" key="4">
    <source>
        <dbReference type="ARBA" id="ARBA00022692"/>
    </source>
</evidence>
<dbReference type="GO" id="GO:0035336">
    <property type="term" value="P:long-chain fatty-acyl-CoA metabolic process"/>
    <property type="evidence" value="ECO:0007669"/>
    <property type="project" value="TreeGrafter"/>
</dbReference>
<dbReference type="EMBL" id="JBBCAQ010000033">
    <property type="protein sequence ID" value="KAK7582253.1"/>
    <property type="molecule type" value="Genomic_DNA"/>
</dbReference>
<name>A0AAN9TBP1_9HEMI</name>
<sequence>MVDSIAGYFVGRSIFVTGGTGFMGKVLIEKLLRSCPGIEKIYVLIRPSKKGSPEERLANMISVPLFDRLKSERPGSLESKLQAISGDVTELELGMSASDRKLLTDNVSIVFHTAASVRFDDPLHEAIKINVRGTREVVNLTKEMKNIAVFLHVSTTYCNCYRKIIEEVVYPAPYSWRNAIYIAENADVETLSILSQKFLGPFPNTYVFTKNLSEQLIKEECENIPSVIFRPSIVISTAHEPVPGWIDTFLGPVGLITGIAKGVIRCAISRDDTRPDYMPVDIAIKGIIGATWKAGNAKDDESNLTVYNCSSGYKSITSKELMQIGMEFAYKLPFPESIWIPSIMYTTNKTCFYVNTVLKQVLPAVAINTLMKMKGRKFIDLVRLQRKIYLAALALSYFTSKSWMFINDNFLGLLTIIPENEKDAFDVTYENIDPREFMETSILGGHKYLLKTDFSQIPIGARKLKR</sequence>
<keyword evidence="6" id="KW-1133">Transmembrane helix</keyword>
<gene>
    <name evidence="13" type="ORF">V9T40_013698</name>
</gene>
<dbReference type="PANTHER" id="PTHR11011:SF24">
    <property type="entry name" value="FATTY ACYL-COA REDUCTASE"/>
    <property type="match status" value="1"/>
</dbReference>
<keyword evidence="14" id="KW-1185">Reference proteome</keyword>
<dbReference type="InterPro" id="IPR033640">
    <property type="entry name" value="FAR_C"/>
</dbReference>
<dbReference type="CDD" id="cd05236">
    <property type="entry name" value="FAR-N_SDR_e"/>
    <property type="match status" value="1"/>
</dbReference>